<evidence type="ECO:0000256" key="1">
    <source>
        <dbReference type="ARBA" id="ARBA00022679"/>
    </source>
</evidence>
<dbReference type="InterPro" id="IPR016181">
    <property type="entry name" value="Acyl_CoA_acyltransferase"/>
</dbReference>
<feature type="domain" description="N-acetyltransferase" evidence="3">
    <location>
        <begin position="149"/>
        <end position="289"/>
    </location>
</feature>
<keyword evidence="2" id="KW-0012">Acyltransferase</keyword>
<proteinExistence type="predicted"/>
<dbReference type="InterPro" id="IPR000182">
    <property type="entry name" value="GNAT_dom"/>
</dbReference>
<evidence type="ECO:0000256" key="2">
    <source>
        <dbReference type="ARBA" id="ARBA00023315"/>
    </source>
</evidence>
<keyword evidence="5" id="KW-1185">Reference proteome</keyword>
<reference evidence="4 5" key="1">
    <citation type="submission" date="2018-07" db="EMBL/GenBank/DDBJ databases">
        <title>Genomic Encyclopedia of Type Strains, Phase III (KMG-III): the genomes of soil and plant-associated and newly described type strains.</title>
        <authorList>
            <person name="Whitman W."/>
        </authorList>
    </citation>
    <scope>NUCLEOTIDE SEQUENCE [LARGE SCALE GENOMIC DNA]</scope>
    <source>
        <strain evidence="4 5">CECT 7287</strain>
    </source>
</reference>
<dbReference type="Proteomes" id="UP000256977">
    <property type="component" value="Unassembled WGS sequence"/>
</dbReference>
<dbReference type="InterPro" id="IPR050680">
    <property type="entry name" value="YpeA/RimI_acetyltransf"/>
</dbReference>
<organism evidence="4 5">
    <name type="scientific">Cohnella phaseoli</name>
    <dbReference type="NCBI Taxonomy" id="456490"/>
    <lineage>
        <taxon>Bacteria</taxon>
        <taxon>Bacillati</taxon>
        <taxon>Bacillota</taxon>
        <taxon>Bacilli</taxon>
        <taxon>Bacillales</taxon>
        <taxon>Paenibacillaceae</taxon>
        <taxon>Cohnella</taxon>
    </lineage>
</organism>
<evidence type="ECO:0000259" key="3">
    <source>
        <dbReference type="PROSITE" id="PS51186"/>
    </source>
</evidence>
<dbReference type="RefSeq" id="WP_116059996.1">
    <property type="nucleotide sequence ID" value="NZ_QRDZ01000004.1"/>
</dbReference>
<sequence length="289" mass="33325">MNITIEPLDTNNWLKVCELSVSEEQKQVFAIPNVYWIGISRYEEHTELFAIKRGEEYVGLIGGGLDEDGNSGYINPLMIDERYQRQGIAATAMRLMMNDLIRKYHVPCIHINHRKENYAAAQLYEKLGFFVYSETDKEFCRSYKVDYEVQILSLREHPEWAAPCRALLLEHFNEFTSQHPTEVLASAEPFPQGYLLLKDNRVIGWTGLHEKEVVTGRVYGWEGPRLATEEVLSEDLSPWIAPLVVHPDERGNRYGKLLLEHAQKEAGRLGFKNVYLTTGEIGLRKVWLP</sequence>
<accession>A0A3D9KGE6</accession>
<dbReference type="GO" id="GO:0016747">
    <property type="term" value="F:acyltransferase activity, transferring groups other than amino-acyl groups"/>
    <property type="evidence" value="ECO:0007669"/>
    <property type="project" value="InterPro"/>
</dbReference>
<dbReference type="EMBL" id="QRDZ01000004">
    <property type="protein sequence ID" value="RED85581.1"/>
    <property type="molecule type" value="Genomic_DNA"/>
</dbReference>
<dbReference type="PANTHER" id="PTHR43420">
    <property type="entry name" value="ACETYLTRANSFERASE"/>
    <property type="match status" value="1"/>
</dbReference>
<dbReference type="OrthoDB" id="9127144at2"/>
<dbReference type="SUPFAM" id="SSF55729">
    <property type="entry name" value="Acyl-CoA N-acyltransferases (Nat)"/>
    <property type="match status" value="2"/>
</dbReference>
<dbReference type="AlphaFoldDB" id="A0A3D9KGE6"/>
<comment type="caution">
    <text evidence="4">The sequence shown here is derived from an EMBL/GenBank/DDBJ whole genome shotgun (WGS) entry which is preliminary data.</text>
</comment>
<dbReference type="CDD" id="cd04301">
    <property type="entry name" value="NAT_SF"/>
    <property type="match status" value="2"/>
</dbReference>
<dbReference type="Pfam" id="PF00583">
    <property type="entry name" value="Acetyltransf_1"/>
    <property type="match status" value="2"/>
</dbReference>
<gene>
    <name evidence="4" type="ORF">DFP98_104286</name>
</gene>
<dbReference type="PROSITE" id="PS51186">
    <property type="entry name" value="GNAT"/>
    <property type="match status" value="2"/>
</dbReference>
<feature type="domain" description="N-acetyltransferase" evidence="3">
    <location>
        <begin position="3"/>
        <end position="148"/>
    </location>
</feature>
<protein>
    <submittedName>
        <fullName evidence="4">Acetyltransferase (GNAT) family protein</fullName>
    </submittedName>
</protein>
<keyword evidence="1 4" id="KW-0808">Transferase</keyword>
<dbReference type="Gene3D" id="3.40.630.30">
    <property type="match status" value="2"/>
</dbReference>
<name>A0A3D9KGE6_9BACL</name>
<evidence type="ECO:0000313" key="5">
    <source>
        <dbReference type="Proteomes" id="UP000256977"/>
    </source>
</evidence>
<evidence type="ECO:0000313" key="4">
    <source>
        <dbReference type="EMBL" id="RED85581.1"/>
    </source>
</evidence>